<dbReference type="KEGG" id="tsv:DSM104635_03066"/>
<dbReference type="CDD" id="cd06558">
    <property type="entry name" value="crotonase-like"/>
    <property type="match status" value="1"/>
</dbReference>
<dbReference type="Gene3D" id="1.10.12.10">
    <property type="entry name" value="Lyase 2-enoyl-coa Hydratase, Chain A, domain 2"/>
    <property type="match status" value="1"/>
</dbReference>
<name>A0A6I6MS51_9CAUL</name>
<organism evidence="3 4">
    <name type="scientific">Terricaulis silvestris</name>
    <dbReference type="NCBI Taxonomy" id="2686094"/>
    <lineage>
        <taxon>Bacteria</taxon>
        <taxon>Pseudomonadati</taxon>
        <taxon>Pseudomonadota</taxon>
        <taxon>Alphaproteobacteria</taxon>
        <taxon>Caulobacterales</taxon>
        <taxon>Caulobacteraceae</taxon>
        <taxon>Terricaulis</taxon>
    </lineage>
</organism>
<dbReference type="PROSITE" id="PS00166">
    <property type="entry name" value="ENOYL_COA_HYDRATASE"/>
    <property type="match status" value="1"/>
</dbReference>
<dbReference type="InterPro" id="IPR014748">
    <property type="entry name" value="Enoyl-CoA_hydra_C"/>
</dbReference>
<dbReference type="InterPro" id="IPR001753">
    <property type="entry name" value="Enoyl-CoA_hydra/iso"/>
</dbReference>
<dbReference type="InterPro" id="IPR018376">
    <property type="entry name" value="Enoyl-CoA_hyd/isom_CS"/>
</dbReference>
<dbReference type="InterPro" id="IPR029045">
    <property type="entry name" value="ClpP/crotonase-like_dom_sf"/>
</dbReference>
<comment type="similarity">
    <text evidence="1 2">Belongs to the enoyl-CoA hydratase/isomerase family.</text>
</comment>
<evidence type="ECO:0000313" key="3">
    <source>
        <dbReference type="EMBL" id="QGZ96208.1"/>
    </source>
</evidence>
<dbReference type="SUPFAM" id="SSF52096">
    <property type="entry name" value="ClpP/crotonase"/>
    <property type="match status" value="1"/>
</dbReference>
<keyword evidence="3" id="KW-0456">Lyase</keyword>
<dbReference type="EMBL" id="CP047045">
    <property type="protein sequence ID" value="QGZ96208.1"/>
    <property type="molecule type" value="Genomic_DNA"/>
</dbReference>
<dbReference type="Gene3D" id="3.90.226.10">
    <property type="entry name" value="2-enoyl-CoA Hydratase, Chain A, domain 1"/>
    <property type="match status" value="1"/>
</dbReference>
<evidence type="ECO:0000256" key="1">
    <source>
        <dbReference type="ARBA" id="ARBA00005254"/>
    </source>
</evidence>
<dbReference type="GO" id="GO:0004300">
    <property type="term" value="F:enoyl-CoA hydratase activity"/>
    <property type="evidence" value="ECO:0007669"/>
    <property type="project" value="UniProtKB-EC"/>
</dbReference>
<dbReference type="PANTHER" id="PTHR43459">
    <property type="entry name" value="ENOYL-COA HYDRATASE"/>
    <property type="match status" value="1"/>
</dbReference>
<dbReference type="NCBIfam" id="NF005595">
    <property type="entry name" value="PRK07327.1"/>
    <property type="match status" value="1"/>
</dbReference>
<sequence length="271" mass="28907">MVDRYASFDRLAFDRPAPHVLRVTINRPEKMNALDAEGHDQLERVWAAIDADPEARVSIITGAGKAFCAGGDFASMPIGGALDPNQEGARSFRSATNLVMGMVNASKPIVSAINGPAVGAGLAVALLADISIAAKQAKLIDGHVRIGVTAGDHAALIWPLLCGMAKAKYYLLTNETMTGEEAERNNLVSLAVDAADLQAKALEVAEKLASSAPTAVRMTKYVLNHWLRQQQAVFDLSAALEMINFQGAESRAAIKAVSEKSTPEFPDKTYF</sequence>
<dbReference type="EC" id="4.2.1.17" evidence="3"/>
<proteinExistence type="inferred from homology"/>
<accession>A0A6I6MS51</accession>
<protein>
    <submittedName>
        <fullName evidence="3">Putative enoyl-CoA hydratase echA8</fullName>
        <ecNumber evidence="3">4.2.1.17</ecNumber>
    </submittedName>
</protein>
<dbReference type="PANTHER" id="PTHR43459:SF3">
    <property type="entry name" value="ENOYL-COA HYDRATASE ECHA15 (ENOYL HYDRASE) (UNSATURATED ACYL-COA HYDRATASE) (CROTONASE)-RELATED"/>
    <property type="match status" value="1"/>
</dbReference>
<dbReference type="AlphaFoldDB" id="A0A6I6MS51"/>
<evidence type="ECO:0000313" key="4">
    <source>
        <dbReference type="Proteomes" id="UP000431269"/>
    </source>
</evidence>
<gene>
    <name evidence="3" type="primary">echA8_8</name>
    <name evidence="3" type="ORF">DSM104635_03066</name>
</gene>
<dbReference type="Proteomes" id="UP000431269">
    <property type="component" value="Chromosome"/>
</dbReference>
<keyword evidence="4" id="KW-1185">Reference proteome</keyword>
<dbReference type="Pfam" id="PF00378">
    <property type="entry name" value="ECH_1"/>
    <property type="match status" value="1"/>
</dbReference>
<reference evidence="4" key="1">
    <citation type="submission" date="2019-12" db="EMBL/GenBank/DDBJ databases">
        <title>Complete genome of Terracaulis silvestris 0127_4.</title>
        <authorList>
            <person name="Vieira S."/>
            <person name="Riedel T."/>
            <person name="Sproer C."/>
            <person name="Pascual J."/>
            <person name="Boedeker C."/>
            <person name="Overmann J."/>
        </authorList>
    </citation>
    <scope>NUCLEOTIDE SEQUENCE [LARGE SCALE GENOMIC DNA]</scope>
    <source>
        <strain evidence="4">0127_4</strain>
    </source>
</reference>
<evidence type="ECO:0000256" key="2">
    <source>
        <dbReference type="RuleBase" id="RU003707"/>
    </source>
</evidence>
<dbReference type="RefSeq" id="WP_158767014.1">
    <property type="nucleotide sequence ID" value="NZ_CP047045.1"/>
</dbReference>